<evidence type="ECO:0000256" key="1">
    <source>
        <dbReference type="ARBA" id="ARBA00022679"/>
    </source>
</evidence>
<evidence type="ECO:0000256" key="2">
    <source>
        <dbReference type="ARBA" id="ARBA00023027"/>
    </source>
</evidence>
<evidence type="ECO:0000313" key="5">
    <source>
        <dbReference type="EMBL" id="CAD8827737.1"/>
    </source>
</evidence>
<dbReference type="PANTHER" id="PTHR11085:SF10">
    <property type="entry name" value="NAD-DEPENDENT PROTEIN DEACYLASE SIRTUIN-5, MITOCHONDRIAL-RELATED"/>
    <property type="match status" value="1"/>
</dbReference>
<dbReference type="InterPro" id="IPR050134">
    <property type="entry name" value="NAD-dep_sirtuin_deacylases"/>
</dbReference>
<dbReference type="InterPro" id="IPR026590">
    <property type="entry name" value="Ssirtuin_cat_dom"/>
</dbReference>
<dbReference type="Pfam" id="PF02146">
    <property type="entry name" value="SIR2"/>
    <property type="match status" value="1"/>
</dbReference>
<reference evidence="5" key="1">
    <citation type="submission" date="2021-01" db="EMBL/GenBank/DDBJ databases">
        <authorList>
            <person name="Corre E."/>
            <person name="Pelletier E."/>
            <person name="Niang G."/>
            <person name="Scheremetjew M."/>
            <person name="Finn R."/>
            <person name="Kale V."/>
            <person name="Holt S."/>
            <person name="Cochrane G."/>
            <person name="Meng A."/>
            <person name="Brown T."/>
            <person name="Cohen L."/>
        </authorList>
    </citation>
    <scope>NUCLEOTIDE SEQUENCE</scope>
</reference>
<dbReference type="GO" id="GO:0017136">
    <property type="term" value="F:histone deacetylase activity, NAD-dependent"/>
    <property type="evidence" value="ECO:0007669"/>
    <property type="project" value="TreeGrafter"/>
</dbReference>
<dbReference type="GO" id="GO:0070403">
    <property type="term" value="F:NAD+ binding"/>
    <property type="evidence" value="ECO:0007669"/>
    <property type="project" value="InterPro"/>
</dbReference>
<proteinExistence type="predicted"/>
<comment type="caution">
    <text evidence="3">Lacks conserved residue(s) required for the propagation of feature annotation.</text>
</comment>
<dbReference type="Gene3D" id="3.30.1600.10">
    <property type="entry name" value="SIR2/SIRT2 'Small Domain"/>
    <property type="match status" value="1"/>
</dbReference>
<dbReference type="InterPro" id="IPR003000">
    <property type="entry name" value="Sirtuin"/>
</dbReference>
<name>A0A7S0ZNS7_NOCSC</name>
<dbReference type="EMBL" id="HBFQ01003028">
    <property type="protein sequence ID" value="CAD8827737.1"/>
    <property type="molecule type" value="Transcribed_RNA"/>
</dbReference>
<dbReference type="SUPFAM" id="SSF52467">
    <property type="entry name" value="DHS-like NAD/FAD-binding domain"/>
    <property type="match status" value="1"/>
</dbReference>
<dbReference type="PANTHER" id="PTHR11085">
    <property type="entry name" value="NAD-DEPENDENT PROTEIN DEACYLASE SIRTUIN-5, MITOCHONDRIAL-RELATED"/>
    <property type="match status" value="1"/>
</dbReference>
<evidence type="ECO:0000256" key="3">
    <source>
        <dbReference type="PROSITE-ProRule" id="PRU00236"/>
    </source>
</evidence>
<organism evidence="5">
    <name type="scientific">Noctiluca scintillans</name>
    <name type="common">Sea sparkle</name>
    <name type="synonym">Red tide dinoflagellate</name>
    <dbReference type="NCBI Taxonomy" id="2966"/>
    <lineage>
        <taxon>Eukaryota</taxon>
        <taxon>Sar</taxon>
        <taxon>Alveolata</taxon>
        <taxon>Dinophyceae</taxon>
        <taxon>Noctilucales</taxon>
        <taxon>Noctilucaceae</taxon>
        <taxon>Noctiluca</taxon>
    </lineage>
</organism>
<dbReference type="InterPro" id="IPR029035">
    <property type="entry name" value="DHS-like_NAD/FAD-binding_dom"/>
</dbReference>
<evidence type="ECO:0000259" key="4">
    <source>
        <dbReference type="PROSITE" id="PS50305"/>
    </source>
</evidence>
<dbReference type="CDD" id="cd00296">
    <property type="entry name" value="SIR2"/>
    <property type="match status" value="1"/>
</dbReference>
<dbReference type="InterPro" id="IPR026591">
    <property type="entry name" value="Sirtuin_cat_small_dom_sf"/>
</dbReference>
<sequence length="353" mass="38107">MEMADSVRPVAGVSLDAGAAEPHELSCHIGEQVLLPGVQDAAAILGTADFLLLAGGAGMSADSGLFTFASMTDKLGSLLGQGVTYDQAAGVDMMAKNPSLFYGFWFASASSYAKAEPHEGYAILRRWRELVEKRRSLAVPPGPASTFSLTSNVDGFLRRSGVSLPNGLAQVHGCVEKWQCGGVPSGKRFPLFARGRCSDELFDPPTSLGFDPDAMRYDGEAPRCPRCGDGVLRPHVYLFGDGNKFVDAQQETGTQDFSRWCEEVRALLSSDASLRLAIVEIGCGLRVPNIRKRCEEFLTSCPREQARLIRINPEAEATDQQFHAPPSVVVKAGARVALKSIHMQLERSRTSAQ</sequence>
<feature type="domain" description="Deacetylase sirtuin-type" evidence="4">
    <location>
        <begin position="31"/>
        <end position="349"/>
    </location>
</feature>
<dbReference type="PROSITE" id="PS50305">
    <property type="entry name" value="SIRTUIN"/>
    <property type="match status" value="1"/>
</dbReference>
<keyword evidence="2" id="KW-0520">NAD</keyword>
<protein>
    <recommendedName>
        <fullName evidence="4">Deacetylase sirtuin-type domain-containing protein</fullName>
    </recommendedName>
</protein>
<keyword evidence="1" id="KW-0808">Transferase</keyword>
<dbReference type="Gene3D" id="3.40.50.1220">
    <property type="entry name" value="TPP-binding domain"/>
    <property type="match status" value="1"/>
</dbReference>
<dbReference type="AlphaFoldDB" id="A0A7S0ZNS7"/>
<gene>
    <name evidence="5" type="ORF">NSCI0253_LOCUS2083</name>
</gene>
<accession>A0A7S0ZNS7</accession>